<keyword evidence="2 4" id="KW-0732">Signal</keyword>
<dbReference type="InterPro" id="IPR036881">
    <property type="entry name" value="Glyco_hydro_3_C_sf"/>
</dbReference>
<sequence>MNYLIKQVITAVLLLLSITFSSAQTTPLYHDANAPEDARVNDLLHTLTLKEKIDMLGYVSPGVQRLDIPAYNWWNEGLHGVARAGEATVFPQAIGMAASFNDSLLHDVAAAISTEARAKYNLSVAMNRRLWYMGLTFWSPNINIFRDPRWGRGQETYGEDPFLTATMGTAYVTGMQGSDPTYLKVAACAKHFAVHSGPEADRHSFNAIIDEKDLRETYLYAFHKLVNAGVASVMCAYNRVNGEPCCISETLLQTILQKEWNYKGQLVTDCGALNDIIDGHKMFDNKAALAAAAIKAGINLECGSILQSDVQAALDKKLLTEGDVNNALRGNLRTQMKLGFYDSAATNPYSSYGADSVNNNYHRKLALQMAEESMVLLKNDGILPLQKDNYASIMVAGANAASSEVLFGNYHGVNNNMHTFVEGIAKAAGPATAVNYDQGSDYTDTARFGGIWAAGNSDITIAVIGLTPVLEGEEGDAFLSLSGGDKATLSLPKPHILFLQKLRAATKKPIVAVVTAGSDVDIAAIAPYADAVILAWYPGEEGGTALANILFGNVSPSGRLPVTFYKSLSDLPDYKDYNMQGRTYRYFTKPVQYPFGYGLSYTSFDYTWKQQPLAAYTLKDTIRFAVQVRNTGAMDGNEVVQAYIAYPNSKDMPVKELKALKKVAVSKNGTTNVTLHIPMSELQKWDAQQHGWKLYKGTYTIAIAKNANEYILQKTFTVK</sequence>
<accession>A0A4U3LAI8</accession>
<dbReference type="Pfam" id="PF00933">
    <property type="entry name" value="Glyco_hydro_3"/>
    <property type="match status" value="1"/>
</dbReference>
<dbReference type="AlphaFoldDB" id="A0A4U3LAI8"/>
<dbReference type="GO" id="GO:0045493">
    <property type="term" value="P:xylan catabolic process"/>
    <property type="evidence" value="ECO:0007669"/>
    <property type="project" value="InterPro"/>
</dbReference>
<reference evidence="6 7" key="1">
    <citation type="submission" date="2019-05" db="EMBL/GenBank/DDBJ databases">
        <title>Panacibacter sp. strain 17mud1-8 Genome sequencing and assembly.</title>
        <authorList>
            <person name="Chhetri G."/>
        </authorList>
    </citation>
    <scope>NUCLEOTIDE SEQUENCE [LARGE SCALE GENOMIC DNA]</scope>
    <source>
        <strain evidence="6 7">17mud1-8</strain>
    </source>
</reference>
<dbReference type="SMART" id="SM01217">
    <property type="entry name" value="Fn3_like"/>
    <property type="match status" value="1"/>
</dbReference>
<dbReference type="RefSeq" id="WP_137259939.1">
    <property type="nucleotide sequence ID" value="NZ_SZQL01000001.1"/>
</dbReference>
<dbReference type="PRINTS" id="PR00133">
    <property type="entry name" value="GLHYDRLASE3"/>
</dbReference>
<evidence type="ECO:0000256" key="3">
    <source>
        <dbReference type="ARBA" id="ARBA00022801"/>
    </source>
</evidence>
<dbReference type="GO" id="GO:0031222">
    <property type="term" value="P:arabinan catabolic process"/>
    <property type="evidence" value="ECO:0007669"/>
    <property type="project" value="TreeGrafter"/>
</dbReference>
<evidence type="ECO:0000256" key="4">
    <source>
        <dbReference type="SAM" id="SignalP"/>
    </source>
</evidence>
<organism evidence="6 7">
    <name type="scientific">Ilyomonas limi</name>
    <dbReference type="NCBI Taxonomy" id="2575867"/>
    <lineage>
        <taxon>Bacteria</taxon>
        <taxon>Pseudomonadati</taxon>
        <taxon>Bacteroidota</taxon>
        <taxon>Chitinophagia</taxon>
        <taxon>Chitinophagales</taxon>
        <taxon>Chitinophagaceae</taxon>
        <taxon>Ilyomonas</taxon>
    </lineage>
</organism>
<evidence type="ECO:0000259" key="5">
    <source>
        <dbReference type="SMART" id="SM01217"/>
    </source>
</evidence>
<keyword evidence="3 6" id="KW-0378">Hydrolase</keyword>
<keyword evidence="7" id="KW-1185">Reference proteome</keyword>
<dbReference type="Gene3D" id="2.60.40.10">
    <property type="entry name" value="Immunoglobulins"/>
    <property type="match status" value="1"/>
</dbReference>
<dbReference type="InterPro" id="IPR044993">
    <property type="entry name" value="BXL"/>
</dbReference>
<dbReference type="Pfam" id="PF01915">
    <property type="entry name" value="Glyco_hydro_3_C"/>
    <property type="match status" value="1"/>
</dbReference>
<dbReference type="InterPro" id="IPR001764">
    <property type="entry name" value="Glyco_hydro_3_N"/>
</dbReference>
<dbReference type="GO" id="GO:0009044">
    <property type="term" value="F:xylan 1,4-beta-xylosidase activity"/>
    <property type="evidence" value="ECO:0007669"/>
    <property type="project" value="InterPro"/>
</dbReference>
<name>A0A4U3LAI8_9BACT</name>
<dbReference type="EMBL" id="SZQL01000001">
    <property type="protein sequence ID" value="TKK71699.1"/>
    <property type="molecule type" value="Genomic_DNA"/>
</dbReference>
<dbReference type="OrthoDB" id="721009at2"/>
<dbReference type="InterPro" id="IPR002772">
    <property type="entry name" value="Glyco_hydro_3_C"/>
</dbReference>
<dbReference type="Pfam" id="PF14310">
    <property type="entry name" value="Fn3-like"/>
    <property type="match status" value="1"/>
</dbReference>
<dbReference type="InterPro" id="IPR013783">
    <property type="entry name" value="Ig-like_fold"/>
</dbReference>
<dbReference type="Gene3D" id="3.20.20.300">
    <property type="entry name" value="Glycoside hydrolase, family 3, N-terminal domain"/>
    <property type="match status" value="1"/>
</dbReference>
<dbReference type="InterPro" id="IPR026891">
    <property type="entry name" value="Fn3-like"/>
</dbReference>
<dbReference type="PANTHER" id="PTHR42721">
    <property type="entry name" value="SUGAR HYDROLASE-RELATED"/>
    <property type="match status" value="1"/>
</dbReference>
<comment type="similarity">
    <text evidence="1">Belongs to the glycosyl hydrolase 3 family.</text>
</comment>
<dbReference type="Proteomes" id="UP000305848">
    <property type="component" value="Unassembled WGS sequence"/>
</dbReference>
<dbReference type="SUPFAM" id="SSF51445">
    <property type="entry name" value="(Trans)glycosidases"/>
    <property type="match status" value="1"/>
</dbReference>
<feature type="chain" id="PRO_5020652669" evidence="4">
    <location>
        <begin position="24"/>
        <end position="719"/>
    </location>
</feature>
<proteinExistence type="inferred from homology"/>
<evidence type="ECO:0000313" key="6">
    <source>
        <dbReference type="EMBL" id="TKK71699.1"/>
    </source>
</evidence>
<feature type="signal peptide" evidence="4">
    <location>
        <begin position="1"/>
        <end position="23"/>
    </location>
</feature>
<protein>
    <submittedName>
        <fullName evidence="6">Glycosyl hydrolase</fullName>
    </submittedName>
</protein>
<gene>
    <name evidence="6" type="ORF">FC093_01365</name>
</gene>
<feature type="domain" description="Fibronectin type III-like" evidence="5">
    <location>
        <begin position="638"/>
        <end position="707"/>
    </location>
</feature>
<evidence type="ECO:0000313" key="7">
    <source>
        <dbReference type="Proteomes" id="UP000305848"/>
    </source>
</evidence>
<comment type="caution">
    <text evidence="6">The sequence shown here is derived from an EMBL/GenBank/DDBJ whole genome shotgun (WGS) entry which is preliminary data.</text>
</comment>
<dbReference type="GO" id="GO:0046556">
    <property type="term" value="F:alpha-L-arabinofuranosidase activity"/>
    <property type="evidence" value="ECO:0007669"/>
    <property type="project" value="TreeGrafter"/>
</dbReference>
<dbReference type="InterPro" id="IPR036962">
    <property type="entry name" value="Glyco_hydro_3_N_sf"/>
</dbReference>
<evidence type="ECO:0000256" key="1">
    <source>
        <dbReference type="ARBA" id="ARBA00005336"/>
    </source>
</evidence>
<dbReference type="Gene3D" id="3.40.50.1700">
    <property type="entry name" value="Glycoside hydrolase family 3 C-terminal domain"/>
    <property type="match status" value="1"/>
</dbReference>
<dbReference type="PANTHER" id="PTHR42721:SF3">
    <property type="entry name" value="BETA-D-XYLOSIDASE 5-RELATED"/>
    <property type="match status" value="1"/>
</dbReference>
<dbReference type="InterPro" id="IPR017853">
    <property type="entry name" value="GH"/>
</dbReference>
<dbReference type="SUPFAM" id="SSF52279">
    <property type="entry name" value="Beta-D-glucan exohydrolase, C-terminal domain"/>
    <property type="match status" value="1"/>
</dbReference>
<evidence type="ECO:0000256" key="2">
    <source>
        <dbReference type="ARBA" id="ARBA00022729"/>
    </source>
</evidence>